<protein>
    <submittedName>
        <fullName evidence="2">Uncharacterized protein</fullName>
    </submittedName>
</protein>
<dbReference type="InParanoid" id="A0A2K3CVW1"/>
<dbReference type="AlphaFoldDB" id="A0A2K3CVW1"/>
<evidence type="ECO:0000256" key="1">
    <source>
        <dbReference type="SAM" id="MobiDB-lite"/>
    </source>
</evidence>
<organism evidence="2 3">
    <name type="scientific">Chlamydomonas reinhardtii</name>
    <name type="common">Chlamydomonas smithii</name>
    <dbReference type="NCBI Taxonomy" id="3055"/>
    <lineage>
        <taxon>Eukaryota</taxon>
        <taxon>Viridiplantae</taxon>
        <taxon>Chlorophyta</taxon>
        <taxon>core chlorophytes</taxon>
        <taxon>Chlorophyceae</taxon>
        <taxon>CS clade</taxon>
        <taxon>Chlamydomonadales</taxon>
        <taxon>Chlamydomonadaceae</taxon>
        <taxon>Chlamydomonas</taxon>
    </lineage>
</organism>
<accession>A0A2K3CVW1</accession>
<dbReference type="KEGG" id="cre:CHLRE_16g677541v5"/>
<name>A0A2K3CVW1_CHLRE</name>
<dbReference type="RefSeq" id="XP_042916219.1">
    <property type="nucleotide sequence ID" value="XM_043071332.1"/>
</dbReference>
<dbReference type="Proteomes" id="UP000006906">
    <property type="component" value="Chromosome 16"/>
</dbReference>
<evidence type="ECO:0000313" key="2">
    <source>
        <dbReference type="EMBL" id="PNW72417.1"/>
    </source>
</evidence>
<sequence>MGKKVYGAKGKNGGKHAAEAKSPGCGYVVQPAPQLLRAMVNPRALRTSKVPRCVPTGGALGERACGAWSSNTVNGESLPPVQRPAPAAVKAQQAVLAKMRAQLWRRAHPSAVHQHNLSVIKQPRAGTAARSPHQVVEPHAFLCSVCLTAGTASTCACS</sequence>
<evidence type="ECO:0000313" key="3">
    <source>
        <dbReference type="Proteomes" id="UP000006906"/>
    </source>
</evidence>
<dbReference type="Gramene" id="PNW72417">
    <property type="protein sequence ID" value="PNW72417"/>
    <property type="gene ID" value="CHLRE_16g677541v5"/>
</dbReference>
<dbReference type="PaxDb" id="3055-EDO95862"/>
<dbReference type="EMBL" id="CM008977">
    <property type="protein sequence ID" value="PNW72417.1"/>
    <property type="molecule type" value="Genomic_DNA"/>
</dbReference>
<dbReference type="GeneID" id="66056683"/>
<proteinExistence type="predicted"/>
<gene>
    <name evidence="2" type="ORF">CHLRE_16g677541v5</name>
</gene>
<keyword evidence="3" id="KW-1185">Reference proteome</keyword>
<feature type="region of interest" description="Disordered" evidence="1">
    <location>
        <begin position="1"/>
        <end position="21"/>
    </location>
</feature>
<reference evidence="2 3" key="1">
    <citation type="journal article" date="2007" name="Science">
        <title>The Chlamydomonas genome reveals the evolution of key animal and plant functions.</title>
        <authorList>
            <person name="Merchant S.S."/>
            <person name="Prochnik S.E."/>
            <person name="Vallon O."/>
            <person name="Harris E.H."/>
            <person name="Karpowicz S.J."/>
            <person name="Witman G.B."/>
            <person name="Terry A."/>
            <person name="Salamov A."/>
            <person name="Fritz-Laylin L.K."/>
            <person name="Marechal-Drouard L."/>
            <person name="Marshall W.F."/>
            <person name="Qu L.H."/>
            <person name="Nelson D.R."/>
            <person name="Sanderfoot A.A."/>
            <person name="Spalding M.H."/>
            <person name="Kapitonov V.V."/>
            <person name="Ren Q."/>
            <person name="Ferris P."/>
            <person name="Lindquist E."/>
            <person name="Shapiro H."/>
            <person name="Lucas S.M."/>
            <person name="Grimwood J."/>
            <person name="Schmutz J."/>
            <person name="Cardol P."/>
            <person name="Cerutti H."/>
            <person name="Chanfreau G."/>
            <person name="Chen C.L."/>
            <person name="Cognat V."/>
            <person name="Croft M.T."/>
            <person name="Dent R."/>
            <person name="Dutcher S."/>
            <person name="Fernandez E."/>
            <person name="Fukuzawa H."/>
            <person name="Gonzalez-Ballester D."/>
            <person name="Gonzalez-Halphen D."/>
            <person name="Hallmann A."/>
            <person name="Hanikenne M."/>
            <person name="Hippler M."/>
            <person name="Inwood W."/>
            <person name="Jabbari K."/>
            <person name="Kalanon M."/>
            <person name="Kuras R."/>
            <person name="Lefebvre P.A."/>
            <person name="Lemaire S.D."/>
            <person name="Lobanov A.V."/>
            <person name="Lohr M."/>
            <person name="Manuell A."/>
            <person name="Meier I."/>
            <person name="Mets L."/>
            <person name="Mittag M."/>
            <person name="Mittelmeier T."/>
            <person name="Moroney J.V."/>
            <person name="Moseley J."/>
            <person name="Napoli C."/>
            <person name="Nedelcu A.M."/>
            <person name="Niyogi K."/>
            <person name="Novoselov S.V."/>
            <person name="Paulsen I.T."/>
            <person name="Pazour G."/>
            <person name="Purton S."/>
            <person name="Ral J.P."/>
            <person name="Riano-Pachon D.M."/>
            <person name="Riekhof W."/>
            <person name="Rymarquis L."/>
            <person name="Schroda M."/>
            <person name="Stern D."/>
            <person name="Umen J."/>
            <person name="Willows R."/>
            <person name="Wilson N."/>
            <person name="Zimmer S.L."/>
            <person name="Allmer J."/>
            <person name="Balk J."/>
            <person name="Bisova K."/>
            <person name="Chen C.J."/>
            <person name="Elias M."/>
            <person name="Gendler K."/>
            <person name="Hauser C."/>
            <person name="Lamb M.R."/>
            <person name="Ledford H."/>
            <person name="Long J.C."/>
            <person name="Minagawa J."/>
            <person name="Page M.D."/>
            <person name="Pan J."/>
            <person name="Pootakham W."/>
            <person name="Roje S."/>
            <person name="Rose A."/>
            <person name="Stahlberg E."/>
            <person name="Terauchi A.M."/>
            <person name="Yang P."/>
            <person name="Ball S."/>
            <person name="Bowler C."/>
            <person name="Dieckmann C.L."/>
            <person name="Gladyshev V.N."/>
            <person name="Green P."/>
            <person name="Jorgensen R."/>
            <person name="Mayfield S."/>
            <person name="Mueller-Roeber B."/>
            <person name="Rajamani S."/>
            <person name="Sayre R.T."/>
            <person name="Brokstein P."/>
            <person name="Dubchak I."/>
            <person name="Goodstein D."/>
            <person name="Hornick L."/>
            <person name="Huang Y.W."/>
            <person name="Jhaveri J."/>
            <person name="Luo Y."/>
            <person name="Martinez D."/>
            <person name="Ngau W.C."/>
            <person name="Otillar B."/>
            <person name="Poliakov A."/>
            <person name="Porter A."/>
            <person name="Szajkowski L."/>
            <person name="Werner G."/>
            <person name="Zhou K."/>
            <person name="Grigoriev I.V."/>
            <person name="Rokhsar D.S."/>
            <person name="Grossman A.R."/>
        </authorList>
    </citation>
    <scope>NUCLEOTIDE SEQUENCE [LARGE SCALE GENOMIC DNA]</scope>
    <source>
        <strain evidence="3">CC-503</strain>
    </source>
</reference>